<sequence length="521" mass="58568">MFGWVKRRIQFAKVINSSHETIPIQKISTNLSENITCIKSILQDSSDVIFRTLYIGKNQEVEAFLVAIDGLYDKKAIQDNIIKPLLSADFKNVDHSSRLENIDKELLSLSSIKKERTMEKSVSLLLKGDPLLFIDGMDCVYVLGARTWEMRNIEEPITETVVRGPREGFVETLRTNTSMIRRKLHNPNLRIKECTLGEISKTEIAIIYIDGLVSASVLQEVKKRLQKINIDAVLESGYIEEFIEDAPFSPFPTVANTERPDIVAARLLEGKVAIMVEGSATALIVPYLLLESFHSPEDYYSRPYYVSFVRIMRLFGFLTTTLAPASFVAFQDYHKEVLPNELLISLAGSREDVPFPLFLEVFIMLIFFELLREAGLRMPRPVGQTISIVGALVLGEAAVNAGFVGAPTVIVVALTAITSFLVTPLYDVAALLRMIYLIAAEILGIYGISLVITLFLLHVASLRSFGMPYMAPWFPSIKGGWKDFLLRAPIRQLKESPQAFRKLKAIFEENDSHKPNDRGEE</sequence>
<evidence type="ECO:0000256" key="4">
    <source>
        <dbReference type="PIRNR" id="PIRNR005690"/>
    </source>
</evidence>
<dbReference type="PANTHER" id="PTHR22550">
    <property type="entry name" value="SPORE GERMINATION PROTEIN"/>
    <property type="match status" value="1"/>
</dbReference>
<feature type="transmembrane region" description="Helical" evidence="5">
    <location>
        <begin position="434"/>
        <end position="457"/>
    </location>
</feature>
<keyword evidence="3 4" id="KW-0472">Membrane</keyword>
<dbReference type="InterPro" id="IPR004995">
    <property type="entry name" value="Spore_Ger"/>
</dbReference>
<dbReference type="Pfam" id="PF03323">
    <property type="entry name" value="GerA"/>
    <property type="match status" value="1"/>
</dbReference>
<dbReference type="RefSeq" id="WP_173732275.1">
    <property type="nucleotide sequence ID" value="NZ_JABTTE010000027.1"/>
</dbReference>
<reference evidence="6" key="1">
    <citation type="submission" date="2020-06" db="EMBL/GenBank/DDBJ databases">
        <title>A novel thermopfilic bacterium from Erzurum, Turkey.</title>
        <authorList>
            <person name="Adiguzel A."/>
            <person name="Ay H."/>
            <person name="Baltaci M.O."/>
        </authorList>
    </citation>
    <scope>NUCLEOTIDE SEQUENCE</scope>
    <source>
        <strain evidence="6">P2</strain>
    </source>
</reference>
<dbReference type="Proteomes" id="UP000625804">
    <property type="component" value="Unassembled WGS sequence"/>
</dbReference>
<dbReference type="AlphaFoldDB" id="A0A8J8GFR6"/>
<evidence type="ECO:0000313" key="6">
    <source>
        <dbReference type="EMBL" id="NSL53074.1"/>
    </source>
</evidence>
<proteinExistence type="inferred from homology"/>
<name>A0A8J8GFR6_9BACI</name>
<dbReference type="GO" id="GO:0009847">
    <property type="term" value="P:spore germination"/>
    <property type="evidence" value="ECO:0007669"/>
    <property type="project" value="UniProtKB-UniRule"/>
</dbReference>
<keyword evidence="5" id="KW-1133">Transmembrane helix</keyword>
<comment type="similarity">
    <text evidence="2 4">Belongs to the GerABKA family.</text>
</comment>
<comment type="subcellular location">
    <subcellularLocation>
        <location evidence="4">Cell membrane</location>
    </subcellularLocation>
    <subcellularLocation>
        <location evidence="1">Membrane</location>
        <topology evidence="1">Multi-pass membrane protein</topology>
    </subcellularLocation>
</comment>
<dbReference type="EMBL" id="JABTTE010000027">
    <property type="protein sequence ID" value="NSL53074.1"/>
    <property type="molecule type" value="Genomic_DNA"/>
</dbReference>
<evidence type="ECO:0000256" key="5">
    <source>
        <dbReference type="SAM" id="Phobius"/>
    </source>
</evidence>
<dbReference type="PIRSF" id="PIRSF005690">
    <property type="entry name" value="GerBA"/>
    <property type="match status" value="1"/>
</dbReference>
<feature type="transmembrane region" description="Helical" evidence="5">
    <location>
        <begin position="311"/>
        <end position="333"/>
    </location>
</feature>
<dbReference type="InterPro" id="IPR050768">
    <property type="entry name" value="UPF0353/GerABKA_families"/>
</dbReference>
<protein>
    <submittedName>
        <fullName evidence="6">Spore germination protein</fullName>
    </submittedName>
</protein>
<dbReference type="PANTHER" id="PTHR22550:SF5">
    <property type="entry name" value="LEUCINE ZIPPER PROTEIN 4"/>
    <property type="match status" value="1"/>
</dbReference>
<keyword evidence="5" id="KW-0812">Transmembrane</keyword>
<keyword evidence="7" id="KW-1185">Reference proteome</keyword>
<gene>
    <name evidence="6" type="ORF">HR057_15120</name>
</gene>
<feature type="transmembrane region" description="Helical" evidence="5">
    <location>
        <begin position="353"/>
        <end position="371"/>
    </location>
</feature>
<evidence type="ECO:0000256" key="1">
    <source>
        <dbReference type="ARBA" id="ARBA00004141"/>
    </source>
</evidence>
<accession>A0A8J8GFR6</accession>
<feature type="transmembrane region" description="Helical" evidence="5">
    <location>
        <begin position="392"/>
        <end position="422"/>
    </location>
</feature>
<organism evidence="6 7">
    <name type="scientific">Calidifontibacillus erzurumensis</name>
    <dbReference type="NCBI Taxonomy" id="2741433"/>
    <lineage>
        <taxon>Bacteria</taxon>
        <taxon>Bacillati</taxon>
        <taxon>Bacillota</taxon>
        <taxon>Bacilli</taxon>
        <taxon>Bacillales</taxon>
        <taxon>Bacillaceae</taxon>
        <taxon>Calidifontibacillus/Schinkia group</taxon>
        <taxon>Calidifontibacillus</taxon>
    </lineage>
</organism>
<comment type="caution">
    <text evidence="6">The sequence shown here is derived from an EMBL/GenBank/DDBJ whole genome shotgun (WGS) entry which is preliminary data.</text>
</comment>
<evidence type="ECO:0000256" key="2">
    <source>
        <dbReference type="ARBA" id="ARBA00005278"/>
    </source>
</evidence>
<evidence type="ECO:0000256" key="3">
    <source>
        <dbReference type="ARBA" id="ARBA00023136"/>
    </source>
</evidence>
<evidence type="ECO:0000313" key="7">
    <source>
        <dbReference type="Proteomes" id="UP000625804"/>
    </source>
</evidence>
<dbReference type="GO" id="GO:0005886">
    <property type="term" value="C:plasma membrane"/>
    <property type="evidence" value="ECO:0007669"/>
    <property type="project" value="UniProtKB-SubCell"/>
</dbReference>